<evidence type="ECO:0000313" key="7">
    <source>
        <dbReference type="EMBL" id="CAI2362878.1"/>
    </source>
</evidence>
<gene>
    <name evidence="7" type="ORF">ECRASSUSDP1_LOCUS4208</name>
</gene>
<dbReference type="PANTHER" id="PTHR21337:SF0">
    <property type="entry name" value="PHOSPHO-2-DEHYDRO-3-DEOXYHEPTONATE ALDOLASE"/>
    <property type="match status" value="1"/>
</dbReference>
<keyword evidence="3 6" id="KW-0808">Transferase</keyword>
<evidence type="ECO:0000256" key="3">
    <source>
        <dbReference type="ARBA" id="ARBA00022679"/>
    </source>
</evidence>
<dbReference type="InterPro" id="IPR002480">
    <property type="entry name" value="DAHP_synth_2"/>
</dbReference>
<dbReference type="GO" id="GO:0003849">
    <property type="term" value="F:3-deoxy-7-phosphoheptulonate synthase activity"/>
    <property type="evidence" value="ECO:0007669"/>
    <property type="project" value="UniProtKB-EC"/>
</dbReference>
<dbReference type="SUPFAM" id="SSF51569">
    <property type="entry name" value="Aldolase"/>
    <property type="match status" value="1"/>
</dbReference>
<keyword evidence="8" id="KW-1185">Reference proteome</keyword>
<comment type="caution">
    <text evidence="7">The sequence shown here is derived from an EMBL/GenBank/DDBJ whole genome shotgun (WGS) entry which is preliminary data.</text>
</comment>
<evidence type="ECO:0000256" key="4">
    <source>
        <dbReference type="ARBA" id="ARBA00047508"/>
    </source>
</evidence>
<proteinExistence type="inferred from homology"/>
<dbReference type="PANTHER" id="PTHR21337">
    <property type="entry name" value="PHOSPHO-2-DEHYDRO-3-DEOXYHEPTONATE ALDOLASE 1, 2"/>
    <property type="match status" value="1"/>
</dbReference>
<dbReference type="InterPro" id="IPR013785">
    <property type="entry name" value="Aldolase_TIM"/>
</dbReference>
<dbReference type="Proteomes" id="UP001295684">
    <property type="component" value="Unassembled WGS sequence"/>
</dbReference>
<dbReference type="EMBL" id="CAMPGE010004036">
    <property type="protein sequence ID" value="CAI2362878.1"/>
    <property type="molecule type" value="Genomic_DNA"/>
</dbReference>
<evidence type="ECO:0000256" key="2">
    <source>
        <dbReference type="ARBA" id="ARBA00008911"/>
    </source>
</evidence>
<comment type="pathway">
    <text evidence="1 6">Metabolic intermediate biosynthesis; chorismate biosynthesis; chorismate from D-erythrose 4-phosphate and phosphoenolpyruvate: step 1/7.</text>
</comment>
<keyword evidence="5" id="KW-0104">Cadmium</keyword>
<feature type="binding site" evidence="5">
    <location>
        <position position="365"/>
    </location>
    <ligand>
        <name>Mn(2+)</name>
        <dbReference type="ChEBI" id="CHEBI:29035"/>
    </ligand>
</feature>
<sequence>MDTENTINEPVTLLKDTTPSEWGLYSWKSKPIKHQPVYSDTEELSSVLKEIENAPKIVEIQDICDLQDNIRLCGLGDKMLIHLGDCAETFKDCNEVSIKNRFVLFNLCSLIINKILKKDVVKIGRIAGQYAKPRSSPVEVVNGVAMSSYFGDNINCFSPTKEGRVPNPEKLIKGYHWAVTTYHTIEKLMNYKTYEICRDVLEDQLREQTALDKDTPEYEDFINVIKECAEDLSDIEDLYVSHEGLLLDYESKLTKLCRYSEDESEKYFNTSTHFLWVGERTNKFDQAHVEYFRGIQNPIGIKVGPKSDPKDIVKSILTLNPENEMGRLTLILRLGAKNVKETLPPLIEEITNHKLNVVWVTDAVHGNTYVNDCKFKVRHFDTVLEELVSVYTILHKNNQIFGGIHLEVSGDNVTECLGGITKTCDDDLYTNYSTQCDPRLSFLQTLHLIYKFCIEVSKLDLLPTE</sequence>
<feature type="binding site" evidence="5">
    <location>
        <begin position="279"/>
        <end position="280"/>
    </location>
    <ligand>
        <name>phosphoenolpyruvate</name>
        <dbReference type="ChEBI" id="CHEBI:58702"/>
    </ligand>
</feature>
<feature type="binding site" evidence="5">
    <location>
        <position position="333"/>
    </location>
    <ligand>
        <name>phosphoenolpyruvate</name>
        <dbReference type="ChEBI" id="CHEBI:58702"/>
    </ligand>
</feature>
<protein>
    <recommendedName>
        <fullName evidence="6">Phospho-2-dehydro-3-deoxyheptonate aldolase</fullName>
        <ecNumber evidence="6">2.5.1.54</ecNumber>
    </recommendedName>
</protein>
<dbReference type="EC" id="2.5.1.54" evidence="6"/>
<keyword evidence="6" id="KW-0057">Aromatic amino acid biosynthesis</keyword>
<evidence type="ECO:0000256" key="5">
    <source>
        <dbReference type="PIRSR" id="PIRSR602480-1"/>
    </source>
</evidence>
<comment type="cofactor">
    <cofactor evidence="5">
        <name>Mn(2+)</name>
        <dbReference type="ChEBI" id="CHEBI:29035"/>
    </cofactor>
    <cofactor evidence="5">
        <name>Co(2+)</name>
        <dbReference type="ChEBI" id="CHEBI:48828"/>
    </cofactor>
    <cofactor evidence="5">
        <name>Cd(2+)</name>
        <dbReference type="ChEBI" id="CHEBI:48775"/>
    </cofactor>
    <text evidence="5">Binds 1 divalent cation per subunit. The enzyme is active with manganese, cobalt or cadmium ions.</text>
</comment>
<keyword evidence="5" id="KW-0170">Cobalt</keyword>
<evidence type="ECO:0000256" key="6">
    <source>
        <dbReference type="RuleBase" id="RU363071"/>
    </source>
</evidence>
<feature type="binding site" evidence="5">
    <location>
        <position position="437"/>
    </location>
    <ligand>
        <name>Mn(2+)</name>
        <dbReference type="ChEBI" id="CHEBI:29035"/>
    </ligand>
</feature>
<keyword evidence="5" id="KW-0464">Manganese</keyword>
<feature type="binding site" evidence="5">
    <location>
        <position position="86"/>
    </location>
    <ligand>
        <name>Mn(2+)</name>
        <dbReference type="ChEBI" id="CHEBI:29035"/>
    </ligand>
</feature>
<dbReference type="AlphaFoldDB" id="A0AAD1X4M3"/>
<dbReference type="GO" id="GO:0008652">
    <property type="term" value="P:amino acid biosynthetic process"/>
    <property type="evidence" value="ECO:0007669"/>
    <property type="project" value="UniProtKB-KW"/>
</dbReference>
<dbReference type="Pfam" id="PF01474">
    <property type="entry name" value="DAHP_synth_2"/>
    <property type="match status" value="1"/>
</dbReference>
<feature type="binding site" evidence="5">
    <location>
        <position position="407"/>
    </location>
    <ligand>
        <name>Mn(2+)</name>
        <dbReference type="ChEBI" id="CHEBI:29035"/>
    </ligand>
</feature>
<comment type="similarity">
    <text evidence="2 6">Belongs to the class-II DAHP synthase family.</text>
</comment>
<accession>A0AAD1X4M3</accession>
<feature type="binding site" evidence="5">
    <location>
        <position position="302"/>
    </location>
    <ligand>
        <name>phosphoenolpyruvate</name>
        <dbReference type="ChEBI" id="CHEBI:58702"/>
    </ligand>
</feature>
<evidence type="ECO:0000256" key="1">
    <source>
        <dbReference type="ARBA" id="ARBA00004688"/>
    </source>
</evidence>
<feature type="binding site" evidence="5">
    <location>
        <position position="125"/>
    </location>
    <ligand>
        <name>phosphoenolpyruvate</name>
        <dbReference type="ChEBI" id="CHEBI:58702"/>
    </ligand>
</feature>
<keyword evidence="6" id="KW-0028">Amino-acid biosynthesis</keyword>
<reference evidence="7" key="1">
    <citation type="submission" date="2023-07" db="EMBL/GenBank/DDBJ databases">
        <authorList>
            <consortium name="AG Swart"/>
            <person name="Singh M."/>
            <person name="Singh A."/>
            <person name="Seah K."/>
            <person name="Emmerich C."/>
        </authorList>
    </citation>
    <scope>NUCLEOTIDE SEQUENCE</scope>
    <source>
        <strain evidence="7">DP1</strain>
    </source>
</reference>
<dbReference type="Gene3D" id="3.20.20.70">
    <property type="entry name" value="Aldolase class I"/>
    <property type="match status" value="1"/>
</dbReference>
<dbReference type="GO" id="GO:0009073">
    <property type="term" value="P:aromatic amino acid family biosynthetic process"/>
    <property type="evidence" value="ECO:0007669"/>
    <property type="project" value="UniProtKB-KW"/>
</dbReference>
<organism evidence="7 8">
    <name type="scientific">Euplotes crassus</name>
    <dbReference type="NCBI Taxonomy" id="5936"/>
    <lineage>
        <taxon>Eukaryota</taxon>
        <taxon>Sar</taxon>
        <taxon>Alveolata</taxon>
        <taxon>Ciliophora</taxon>
        <taxon>Intramacronucleata</taxon>
        <taxon>Spirotrichea</taxon>
        <taxon>Hypotrichia</taxon>
        <taxon>Euplotida</taxon>
        <taxon>Euplotidae</taxon>
        <taxon>Moneuplotes</taxon>
    </lineage>
</organism>
<name>A0AAD1X4M3_EUPCR</name>
<evidence type="ECO:0000313" key="8">
    <source>
        <dbReference type="Proteomes" id="UP001295684"/>
    </source>
</evidence>
<comment type="catalytic activity">
    <reaction evidence="4 6">
        <text>D-erythrose 4-phosphate + phosphoenolpyruvate + H2O = 7-phospho-2-dehydro-3-deoxy-D-arabino-heptonate + phosphate</text>
        <dbReference type="Rhea" id="RHEA:14717"/>
        <dbReference type="ChEBI" id="CHEBI:15377"/>
        <dbReference type="ChEBI" id="CHEBI:16897"/>
        <dbReference type="ChEBI" id="CHEBI:43474"/>
        <dbReference type="ChEBI" id="CHEBI:58394"/>
        <dbReference type="ChEBI" id="CHEBI:58702"/>
        <dbReference type="EC" id="2.5.1.54"/>
    </reaction>
</comment>